<dbReference type="AlphaFoldDB" id="A0AA48IFZ4"/>
<gene>
    <name evidence="2" type="ORF">CcaverHIS019_0209550</name>
</gene>
<protein>
    <recommendedName>
        <fullName evidence="1">NAD-dependent epimerase/dehydratase domain-containing protein</fullName>
    </recommendedName>
</protein>
<name>A0AA48IFZ4_9TREE</name>
<dbReference type="EMBL" id="AP028213">
    <property type="protein sequence ID" value="BEI89593.1"/>
    <property type="molecule type" value="Genomic_DNA"/>
</dbReference>
<keyword evidence="3" id="KW-1185">Reference proteome</keyword>
<dbReference type="Proteomes" id="UP001233271">
    <property type="component" value="Chromosome 2"/>
</dbReference>
<dbReference type="InterPro" id="IPR036291">
    <property type="entry name" value="NAD(P)-bd_dom_sf"/>
</dbReference>
<dbReference type="InterPro" id="IPR001509">
    <property type="entry name" value="Epimerase_deHydtase"/>
</dbReference>
<dbReference type="Pfam" id="PF01370">
    <property type="entry name" value="Epimerase"/>
    <property type="match status" value="1"/>
</dbReference>
<reference evidence="2" key="1">
    <citation type="journal article" date="2023" name="BMC Genomics">
        <title>Chromosome-level genome assemblies of Cutaneotrichosporon spp. (Trichosporonales, Basidiomycota) reveal imbalanced evolution between nucleotide sequences and chromosome synteny.</title>
        <authorList>
            <person name="Kobayashi Y."/>
            <person name="Kayamori A."/>
            <person name="Aoki K."/>
            <person name="Shiwa Y."/>
            <person name="Matsutani M."/>
            <person name="Fujita N."/>
            <person name="Sugita T."/>
            <person name="Iwasaki W."/>
            <person name="Tanaka N."/>
            <person name="Takashima M."/>
        </authorList>
    </citation>
    <scope>NUCLEOTIDE SEQUENCE</scope>
    <source>
        <strain evidence="2">HIS019</strain>
    </source>
</reference>
<dbReference type="KEGG" id="ccac:CcaHIS019_0209550"/>
<organism evidence="2 3">
    <name type="scientific">Cutaneotrichosporon cavernicola</name>
    <dbReference type="NCBI Taxonomy" id="279322"/>
    <lineage>
        <taxon>Eukaryota</taxon>
        <taxon>Fungi</taxon>
        <taxon>Dikarya</taxon>
        <taxon>Basidiomycota</taxon>
        <taxon>Agaricomycotina</taxon>
        <taxon>Tremellomycetes</taxon>
        <taxon>Trichosporonales</taxon>
        <taxon>Trichosporonaceae</taxon>
        <taxon>Cutaneotrichosporon</taxon>
    </lineage>
</organism>
<dbReference type="GO" id="GO:0004029">
    <property type="term" value="F:aldehyde dehydrogenase (NAD+) activity"/>
    <property type="evidence" value="ECO:0007669"/>
    <property type="project" value="TreeGrafter"/>
</dbReference>
<dbReference type="GO" id="GO:0005737">
    <property type="term" value="C:cytoplasm"/>
    <property type="evidence" value="ECO:0007669"/>
    <property type="project" value="TreeGrafter"/>
</dbReference>
<dbReference type="Gene3D" id="3.40.50.720">
    <property type="entry name" value="NAD(P)-binding Rossmann-like Domain"/>
    <property type="match status" value="1"/>
</dbReference>
<dbReference type="PANTHER" id="PTHR48079">
    <property type="entry name" value="PROTEIN YEEZ"/>
    <property type="match status" value="1"/>
</dbReference>
<evidence type="ECO:0000313" key="3">
    <source>
        <dbReference type="Proteomes" id="UP001233271"/>
    </source>
</evidence>
<dbReference type="RefSeq" id="XP_060454859.1">
    <property type="nucleotide sequence ID" value="XM_060598025.1"/>
</dbReference>
<dbReference type="GeneID" id="85493464"/>
<feature type="domain" description="NAD-dependent epimerase/dehydratase" evidence="1">
    <location>
        <begin position="3"/>
        <end position="82"/>
    </location>
</feature>
<evidence type="ECO:0000259" key="1">
    <source>
        <dbReference type="Pfam" id="PF01370"/>
    </source>
</evidence>
<dbReference type="InterPro" id="IPR051783">
    <property type="entry name" value="NAD(P)-dependent_oxidoreduct"/>
</dbReference>
<evidence type="ECO:0000313" key="2">
    <source>
        <dbReference type="EMBL" id="BEI89593.1"/>
    </source>
</evidence>
<dbReference type="PANTHER" id="PTHR48079:SF3">
    <property type="entry name" value="NAD-DEPENDENT EPIMERASE_DEHYDRATASE DOMAIN-CONTAINING PROTEIN"/>
    <property type="match status" value="1"/>
</dbReference>
<dbReference type="SUPFAM" id="SSF51735">
    <property type="entry name" value="NAD(P)-binding Rossmann-fold domains"/>
    <property type="match status" value="1"/>
</dbReference>
<proteinExistence type="predicted"/>
<accession>A0AA48IFZ4</accession>
<sequence>MKVLVLGASGFIGSAVTHAFVRAGHIVWGQTRSQETADTQFSPCEIIPVVCDPTTEDGRVIWTNIAKQIDVVVDCLAAGGADQALGIFNAFLEAVKGRPEGSPRPTYVYCSGHYVMARGYGGLDEWSDERQPAEAPINKGTIWRTKIEGAVVGEQSINGIVVRPACVYGSSGSYFGDYHFKPALDALEAGKTEFESIISDNGKILTIHKDDAADLFVRVAEAAPACRGEVFLSANPSTDNIRDILDAIVRITGLKGWKAKKPADAYETAWITPLLARPSLGQALTGWQPKRMAVSDGMDVYWVRSSAGAC</sequence>